<dbReference type="EMBL" id="BMKC01000001">
    <property type="protein sequence ID" value="GGA75577.1"/>
    <property type="molecule type" value="Genomic_DNA"/>
</dbReference>
<organism evidence="1 2">
    <name type="scientific">Arenimonas soli</name>
    <dbReference type="NCBI Taxonomy" id="2269504"/>
    <lineage>
        <taxon>Bacteria</taxon>
        <taxon>Pseudomonadati</taxon>
        <taxon>Pseudomonadota</taxon>
        <taxon>Gammaproteobacteria</taxon>
        <taxon>Lysobacterales</taxon>
        <taxon>Lysobacteraceae</taxon>
        <taxon>Arenimonas</taxon>
    </lineage>
</organism>
<reference evidence="2" key="1">
    <citation type="journal article" date="2019" name="Int. J. Syst. Evol. Microbiol.">
        <title>The Global Catalogue of Microorganisms (GCM) 10K type strain sequencing project: providing services to taxonomists for standard genome sequencing and annotation.</title>
        <authorList>
            <consortium name="The Broad Institute Genomics Platform"/>
            <consortium name="The Broad Institute Genome Sequencing Center for Infectious Disease"/>
            <person name="Wu L."/>
            <person name="Ma J."/>
        </authorList>
    </citation>
    <scope>NUCLEOTIDE SEQUENCE [LARGE SCALE GENOMIC DNA]</scope>
    <source>
        <strain evidence="2">CGMCC 1.15905</strain>
    </source>
</reference>
<gene>
    <name evidence="1" type="ORF">GCM10011521_12180</name>
</gene>
<accession>A0ABQ1HGR8</accession>
<proteinExistence type="predicted"/>
<name>A0ABQ1HGR8_9GAMM</name>
<evidence type="ECO:0000313" key="1">
    <source>
        <dbReference type="EMBL" id="GGA75577.1"/>
    </source>
</evidence>
<comment type="caution">
    <text evidence="1">The sequence shown here is derived from an EMBL/GenBank/DDBJ whole genome shotgun (WGS) entry which is preliminary data.</text>
</comment>
<evidence type="ECO:0000313" key="2">
    <source>
        <dbReference type="Proteomes" id="UP000623419"/>
    </source>
</evidence>
<sequence>MKPAADFGWLVADALQEAAKDGLEPLGAVTRALGGTLLLLGDAGRQVTQQAPRVPDEAQLSKIGRLARGVQGAERWLHAHTAEAMANRPKRGIH</sequence>
<protein>
    <submittedName>
        <fullName evidence="1">Uncharacterized protein</fullName>
    </submittedName>
</protein>
<dbReference type="Proteomes" id="UP000623419">
    <property type="component" value="Unassembled WGS sequence"/>
</dbReference>
<keyword evidence="2" id="KW-1185">Reference proteome</keyword>
<dbReference type="RefSeq" id="WP_188662245.1">
    <property type="nucleotide sequence ID" value="NZ_BMKC01000001.1"/>
</dbReference>